<accession>A0ABW0ZAB4</accession>
<name>A0ABW0ZAB4_9ACTN</name>
<keyword evidence="3" id="KW-1185">Reference proteome</keyword>
<gene>
    <name evidence="2" type="ORF">ACFPQB_02395</name>
</gene>
<dbReference type="EMBL" id="JBHSNS010000001">
    <property type="protein sequence ID" value="MFC5727751.1"/>
    <property type="molecule type" value="Genomic_DNA"/>
</dbReference>
<protein>
    <submittedName>
        <fullName evidence="2">Uncharacterized protein</fullName>
    </submittedName>
</protein>
<comment type="caution">
    <text evidence="2">The sequence shown here is derived from an EMBL/GenBank/DDBJ whole genome shotgun (WGS) entry which is preliminary data.</text>
</comment>
<dbReference type="RefSeq" id="WP_168798226.1">
    <property type="nucleotide sequence ID" value="NZ_JBHSNS010000001.1"/>
</dbReference>
<feature type="region of interest" description="Disordered" evidence="1">
    <location>
        <begin position="1"/>
        <end position="57"/>
    </location>
</feature>
<sequence length="57" mass="6019">MSRIQRALRSVLGTGPRTSLRPVAAAPWTHPGRDRAMRYDGRLPTASGGSGTTSVSP</sequence>
<evidence type="ECO:0000313" key="2">
    <source>
        <dbReference type="EMBL" id="MFC5727751.1"/>
    </source>
</evidence>
<evidence type="ECO:0000256" key="1">
    <source>
        <dbReference type="SAM" id="MobiDB-lite"/>
    </source>
</evidence>
<dbReference type="Proteomes" id="UP001596072">
    <property type="component" value="Unassembled WGS sequence"/>
</dbReference>
<proteinExistence type="predicted"/>
<organism evidence="2 3">
    <name type="scientific">Nocardioides vastitatis</name>
    <dbReference type="NCBI Taxonomy" id="2568655"/>
    <lineage>
        <taxon>Bacteria</taxon>
        <taxon>Bacillati</taxon>
        <taxon>Actinomycetota</taxon>
        <taxon>Actinomycetes</taxon>
        <taxon>Propionibacteriales</taxon>
        <taxon>Nocardioidaceae</taxon>
        <taxon>Nocardioides</taxon>
    </lineage>
</organism>
<reference evidence="3" key="1">
    <citation type="journal article" date="2019" name="Int. J. Syst. Evol. Microbiol.">
        <title>The Global Catalogue of Microorganisms (GCM) 10K type strain sequencing project: providing services to taxonomists for standard genome sequencing and annotation.</title>
        <authorList>
            <consortium name="The Broad Institute Genomics Platform"/>
            <consortium name="The Broad Institute Genome Sequencing Center for Infectious Disease"/>
            <person name="Wu L."/>
            <person name="Ma J."/>
        </authorList>
    </citation>
    <scope>NUCLEOTIDE SEQUENCE [LARGE SCALE GENOMIC DNA]</scope>
    <source>
        <strain evidence="3">YIM 94188</strain>
    </source>
</reference>
<evidence type="ECO:0000313" key="3">
    <source>
        <dbReference type="Proteomes" id="UP001596072"/>
    </source>
</evidence>
<feature type="compositionally biased region" description="Basic and acidic residues" evidence="1">
    <location>
        <begin position="31"/>
        <end position="41"/>
    </location>
</feature>